<evidence type="ECO:0000313" key="9">
    <source>
        <dbReference type="EMBL" id="TDL98287.1"/>
    </source>
</evidence>
<dbReference type="RefSeq" id="WP_133431526.1">
    <property type="nucleotide sequence ID" value="NZ_SCWA01000005.1"/>
</dbReference>
<organism evidence="9 10">
    <name type="scientific">Macrococcus brunensis</name>
    <dbReference type="NCBI Taxonomy" id="198483"/>
    <lineage>
        <taxon>Bacteria</taxon>
        <taxon>Bacillati</taxon>
        <taxon>Bacillota</taxon>
        <taxon>Bacilli</taxon>
        <taxon>Bacillales</taxon>
        <taxon>Staphylococcaceae</taxon>
        <taxon>Macrococcus</taxon>
    </lineage>
</organism>
<evidence type="ECO:0000256" key="4">
    <source>
        <dbReference type="ARBA" id="ARBA00022692"/>
    </source>
</evidence>
<dbReference type="GO" id="GO:0005886">
    <property type="term" value="C:plasma membrane"/>
    <property type="evidence" value="ECO:0007669"/>
    <property type="project" value="UniProtKB-SubCell"/>
</dbReference>
<keyword evidence="6 7" id="KW-0472">Membrane</keyword>
<keyword evidence="5 7" id="KW-1133">Transmembrane helix</keyword>
<sequence length="388" mass="43068">MKNKQFVFILSAVVSISGFSQGMLLPLISFIFERDHVPSIVNGFHATSLYIGVFLTSLFLEGLLRKWGFKPLIITGGVLVCLSFLLFPVLQAMSIWFVLRLIVGVGDNMLHFATQSWLTHVTPRNQLGRALAYYGLSFSLGFMLGPILVPLVNIHESLPFLISAGLTFIAFSLVFTLKNSFPEPSEEKVSLSSTFINFRKVIHTSWIAFLFPMVFGVMESSLNSNFPVFALKHDLSLIDITWILPMFSLGTIIFQVPIGSLSDRMNRSHLMLLLTLIGAGIFLLGDFFIAHHYGMMAIFFIAGVFTGSLYSLGVTYMTELTPRYLLPAGNLMCGIVFSIGSIFGPIIGGTVISVTDNQFFFIAISVLILLTSVATYIFILNNRKFSEE</sequence>
<keyword evidence="2" id="KW-0813">Transport</keyword>
<evidence type="ECO:0000256" key="7">
    <source>
        <dbReference type="SAM" id="Phobius"/>
    </source>
</evidence>
<name>A0A4R6BEP7_9STAP</name>
<feature type="transmembrane region" description="Helical" evidence="7">
    <location>
        <begin position="237"/>
        <end position="258"/>
    </location>
</feature>
<comment type="subcellular location">
    <subcellularLocation>
        <location evidence="1">Cell membrane</location>
        <topology evidence="1">Multi-pass membrane protein</topology>
    </subcellularLocation>
</comment>
<feature type="transmembrane region" description="Helical" evidence="7">
    <location>
        <begin position="198"/>
        <end position="217"/>
    </location>
</feature>
<keyword evidence="10" id="KW-1185">Reference proteome</keyword>
<evidence type="ECO:0000256" key="1">
    <source>
        <dbReference type="ARBA" id="ARBA00004651"/>
    </source>
</evidence>
<protein>
    <submittedName>
        <fullName evidence="9">MFS transporter</fullName>
    </submittedName>
</protein>
<dbReference type="OrthoDB" id="478565at2"/>
<feature type="transmembrane region" description="Helical" evidence="7">
    <location>
        <begin position="296"/>
        <end position="317"/>
    </location>
</feature>
<dbReference type="CDD" id="cd17477">
    <property type="entry name" value="MFS_YcaD_like"/>
    <property type="match status" value="1"/>
</dbReference>
<feature type="transmembrane region" description="Helical" evidence="7">
    <location>
        <begin position="71"/>
        <end position="90"/>
    </location>
</feature>
<dbReference type="PANTHER" id="PTHR23521">
    <property type="entry name" value="TRANSPORTER MFS SUPERFAMILY"/>
    <property type="match status" value="1"/>
</dbReference>
<comment type="caution">
    <text evidence="9">The sequence shown here is derived from an EMBL/GenBank/DDBJ whole genome shotgun (WGS) entry which is preliminary data.</text>
</comment>
<feature type="transmembrane region" description="Helical" evidence="7">
    <location>
        <begin position="96"/>
        <end position="118"/>
    </location>
</feature>
<dbReference type="AlphaFoldDB" id="A0A4R6BEP7"/>
<dbReference type="InterPro" id="IPR047200">
    <property type="entry name" value="MFS_YcaD-like"/>
</dbReference>
<dbReference type="SUPFAM" id="SSF103473">
    <property type="entry name" value="MFS general substrate transporter"/>
    <property type="match status" value="1"/>
</dbReference>
<evidence type="ECO:0000256" key="3">
    <source>
        <dbReference type="ARBA" id="ARBA00022475"/>
    </source>
</evidence>
<dbReference type="InterPro" id="IPR036259">
    <property type="entry name" value="MFS_trans_sf"/>
</dbReference>
<keyword evidence="4 7" id="KW-0812">Transmembrane</keyword>
<evidence type="ECO:0000256" key="5">
    <source>
        <dbReference type="ARBA" id="ARBA00022989"/>
    </source>
</evidence>
<evidence type="ECO:0000256" key="2">
    <source>
        <dbReference type="ARBA" id="ARBA00022448"/>
    </source>
</evidence>
<feature type="transmembrane region" description="Helical" evidence="7">
    <location>
        <begin position="324"/>
        <end position="347"/>
    </location>
</feature>
<evidence type="ECO:0000313" key="10">
    <source>
        <dbReference type="Proteomes" id="UP000295310"/>
    </source>
</evidence>
<reference evidence="9 10" key="1">
    <citation type="submission" date="2019-01" db="EMBL/GenBank/DDBJ databases">
        <title>Draft genome sequences of the type strains of six Macrococcus species.</title>
        <authorList>
            <person name="Mazhar S."/>
            <person name="Altermann E."/>
            <person name="Hill C."/>
            <person name="Mcauliffe O."/>
        </authorList>
    </citation>
    <scope>NUCLEOTIDE SEQUENCE [LARGE SCALE GENOMIC DNA]</scope>
    <source>
        <strain evidence="9 10">CCM4811</strain>
    </source>
</reference>
<dbReference type="PROSITE" id="PS50850">
    <property type="entry name" value="MFS"/>
    <property type="match status" value="1"/>
</dbReference>
<dbReference type="EMBL" id="SCWA01000005">
    <property type="protein sequence ID" value="TDL98287.1"/>
    <property type="molecule type" value="Genomic_DNA"/>
</dbReference>
<accession>A0A4R6BEP7</accession>
<keyword evidence="3" id="KW-1003">Cell membrane</keyword>
<feature type="transmembrane region" description="Helical" evidence="7">
    <location>
        <begin position="158"/>
        <end position="177"/>
    </location>
</feature>
<evidence type="ECO:0000259" key="8">
    <source>
        <dbReference type="PROSITE" id="PS50850"/>
    </source>
</evidence>
<feature type="transmembrane region" description="Helical" evidence="7">
    <location>
        <begin position="359"/>
        <end position="379"/>
    </location>
</feature>
<feature type="transmembrane region" description="Helical" evidence="7">
    <location>
        <begin position="7"/>
        <end position="32"/>
    </location>
</feature>
<evidence type="ECO:0000256" key="6">
    <source>
        <dbReference type="ARBA" id="ARBA00023136"/>
    </source>
</evidence>
<feature type="transmembrane region" description="Helical" evidence="7">
    <location>
        <begin position="270"/>
        <end position="290"/>
    </location>
</feature>
<gene>
    <name evidence="9" type="ORF">ERX27_03890</name>
</gene>
<dbReference type="InterPro" id="IPR020846">
    <property type="entry name" value="MFS_dom"/>
</dbReference>
<dbReference type="Pfam" id="PF07690">
    <property type="entry name" value="MFS_1"/>
    <property type="match status" value="1"/>
</dbReference>
<feature type="transmembrane region" description="Helical" evidence="7">
    <location>
        <begin position="130"/>
        <end position="152"/>
    </location>
</feature>
<feature type="domain" description="Major facilitator superfamily (MFS) profile" evidence="8">
    <location>
        <begin position="6"/>
        <end position="383"/>
    </location>
</feature>
<feature type="transmembrane region" description="Helical" evidence="7">
    <location>
        <begin position="44"/>
        <end position="64"/>
    </location>
</feature>
<dbReference type="GO" id="GO:0022857">
    <property type="term" value="F:transmembrane transporter activity"/>
    <property type="evidence" value="ECO:0007669"/>
    <property type="project" value="InterPro"/>
</dbReference>
<proteinExistence type="predicted"/>
<dbReference type="Proteomes" id="UP000295310">
    <property type="component" value="Unassembled WGS sequence"/>
</dbReference>
<dbReference type="InterPro" id="IPR011701">
    <property type="entry name" value="MFS"/>
</dbReference>
<dbReference type="Gene3D" id="1.20.1250.20">
    <property type="entry name" value="MFS general substrate transporter like domains"/>
    <property type="match status" value="2"/>
</dbReference>
<dbReference type="PANTHER" id="PTHR23521:SF2">
    <property type="entry name" value="TRANSPORTER MFS SUPERFAMILY"/>
    <property type="match status" value="1"/>
</dbReference>